<reference evidence="1" key="2">
    <citation type="submission" date="2020-05" db="UniProtKB">
        <authorList>
            <consortium name="EnsemblMetazoa"/>
        </authorList>
    </citation>
    <scope>IDENTIFICATION</scope>
    <source>
        <strain evidence="1">maculatus3</strain>
    </source>
</reference>
<dbReference type="CDD" id="cd00096">
    <property type="entry name" value="Ig"/>
    <property type="match status" value="1"/>
</dbReference>
<dbReference type="PANTHER" id="PTHR23279">
    <property type="entry name" value="DEFECTIVE PROBOSCIS EXTENSION RESPONSE DPR -RELATED"/>
    <property type="match status" value="1"/>
</dbReference>
<keyword evidence="2" id="KW-1185">Reference proteome</keyword>
<dbReference type="Proteomes" id="UP000075901">
    <property type="component" value="Unassembled WGS sequence"/>
</dbReference>
<dbReference type="InterPro" id="IPR036179">
    <property type="entry name" value="Ig-like_dom_sf"/>
</dbReference>
<dbReference type="Gene3D" id="2.60.40.10">
    <property type="entry name" value="Immunoglobulins"/>
    <property type="match status" value="1"/>
</dbReference>
<protein>
    <submittedName>
        <fullName evidence="1">Ig domain-containing protein</fullName>
    </submittedName>
</protein>
<sequence length="128" mass="13834">MPDASLSVDSPAAPFVNLLKKSIISYDSPRGGVSVITEKGDTTTSFLLIQNARPSDSGQYTCNPSNAKSKSVTVHVLNAERETYCNNINVNLSPIYPDPAETDPHDKLIVLSSEQRFSFAPAMLCPCD</sequence>
<dbReference type="GO" id="GO:0050808">
    <property type="term" value="P:synapse organization"/>
    <property type="evidence" value="ECO:0007669"/>
    <property type="project" value="TreeGrafter"/>
</dbReference>
<dbReference type="InterPro" id="IPR013783">
    <property type="entry name" value="Ig-like_fold"/>
</dbReference>
<proteinExistence type="predicted"/>
<dbReference type="SUPFAM" id="SSF48726">
    <property type="entry name" value="Immunoglobulin"/>
    <property type="match status" value="1"/>
</dbReference>
<dbReference type="AlphaFoldDB" id="A0A182SIS4"/>
<dbReference type="PANTHER" id="PTHR23279:SF36">
    <property type="entry name" value="DEFECTIVE PROBOSCIS EXTENSION RESPONSE 9, ISOFORM A"/>
    <property type="match status" value="1"/>
</dbReference>
<dbReference type="GO" id="GO:0032589">
    <property type="term" value="C:neuron projection membrane"/>
    <property type="evidence" value="ECO:0007669"/>
    <property type="project" value="TreeGrafter"/>
</dbReference>
<evidence type="ECO:0000313" key="1">
    <source>
        <dbReference type="EnsemblMetazoa" id="AMAM007610-PA"/>
    </source>
</evidence>
<name>A0A182SIS4_9DIPT</name>
<dbReference type="VEuPathDB" id="VectorBase:AMAM007610"/>
<dbReference type="InterPro" id="IPR037448">
    <property type="entry name" value="Zig-8"/>
</dbReference>
<accession>A0A182SIS4</accession>
<reference evidence="2" key="1">
    <citation type="submission" date="2013-09" db="EMBL/GenBank/DDBJ databases">
        <title>The Genome Sequence of Anopheles maculatus species B.</title>
        <authorList>
            <consortium name="The Broad Institute Genomics Platform"/>
            <person name="Neafsey D.E."/>
            <person name="Besansky N."/>
            <person name="Howell P."/>
            <person name="Walton C."/>
            <person name="Young S.K."/>
            <person name="Zeng Q."/>
            <person name="Gargeya S."/>
            <person name="Fitzgerald M."/>
            <person name="Haas B."/>
            <person name="Abouelleil A."/>
            <person name="Allen A.W."/>
            <person name="Alvarado L."/>
            <person name="Arachchi H.M."/>
            <person name="Berlin A.M."/>
            <person name="Chapman S.B."/>
            <person name="Gainer-Dewar J."/>
            <person name="Goldberg J."/>
            <person name="Griggs A."/>
            <person name="Gujja S."/>
            <person name="Hansen M."/>
            <person name="Howarth C."/>
            <person name="Imamovic A."/>
            <person name="Ireland A."/>
            <person name="Larimer J."/>
            <person name="McCowan C."/>
            <person name="Murphy C."/>
            <person name="Pearson M."/>
            <person name="Poon T.W."/>
            <person name="Priest M."/>
            <person name="Roberts A."/>
            <person name="Saif S."/>
            <person name="Shea T."/>
            <person name="Sisk P."/>
            <person name="Sykes S."/>
            <person name="Wortman J."/>
            <person name="Nusbaum C."/>
            <person name="Birren B."/>
        </authorList>
    </citation>
    <scope>NUCLEOTIDE SEQUENCE [LARGE SCALE GENOMIC DNA]</scope>
    <source>
        <strain evidence="2">maculatus3</strain>
    </source>
</reference>
<dbReference type="EnsemblMetazoa" id="AMAM007610-RA">
    <property type="protein sequence ID" value="AMAM007610-PA"/>
    <property type="gene ID" value="AMAM007610"/>
</dbReference>
<evidence type="ECO:0000313" key="2">
    <source>
        <dbReference type="Proteomes" id="UP000075901"/>
    </source>
</evidence>
<organism evidence="1 2">
    <name type="scientific">Anopheles maculatus</name>
    <dbReference type="NCBI Taxonomy" id="74869"/>
    <lineage>
        <taxon>Eukaryota</taxon>
        <taxon>Metazoa</taxon>
        <taxon>Ecdysozoa</taxon>
        <taxon>Arthropoda</taxon>
        <taxon>Hexapoda</taxon>
        <taxon>Insecta</taxon>
        <taxon>Pterygota</taxon>
        <taxon>Neoptera</taxon>
        <taxon>Endopterygota</taxon>
        <taxon>Diptera</taxon>
        <taxon>Nematocera</taxon>
        <taxon>Culicoidea</taxon>
        <taxon>Culicidae</taxon>
        <taxon>Anophelinae</taxon>
        <taxon>Anopheles</taxon>
        <taxon>Anopheles maculatus group</taxon>
    </lineage>
</organism>